<reference evidence="1" key="1">
    <citation type="submission" date="2018-05" db="EMBL/GenBank/DDBJ databases">
        <authorList>
            <person name="Lanie J.A."/>
            <person name="Ng W.-L."/>
            <person name="Kazmierczak K.M."/>
            <person name="Andrzejewski T.M."/>
            <person name="Davidsen T.M."/>
            <person name="Wayne K.J."/>
            <person name="Tettelin H."/>
            <person name="Glass J.I."/>
            <person name="Rusch D."/>
            <person name="Podicherti R."/>
            <person name="Tsui H.-C.T."/>
            <person name="Winkler M.E."/>
        </authorList>
    </citation>
    <scope>NUCLEOTIDE SEQUENCE</scope>
</reference>
<dbReference type="Pfam" id="PF02684">
    <property type="entry name" value="LpxB"/>
    <property type="match status" value="1"/>
</dbReference>
<protein>
    <submittedName>
        <fullName evidence="1">Uncharacterized protein</fullName>
    </submittedName>
</protein>
<organism evidence="1">
    <name type="scientific">marine metagenome</name>
    <dbReference type="NCBI Taxonomy" id="408172"/>
    <lineage>
        <taxon>unclassified sequences</taxon>
        <taxon>metagenomes</taxon>
        <taxon>ecological metagenomes</taxon>
    </lineage>
</organism>
<evidence type="ECO:0000313" key="1">
    <source>
        <dbReference type="EMBL" id="SVD75390.1"/>
    </source>
</evidence>
<feature type="non-terminal residue" evidence="1">
    <location>
        <position position="45"/>
    </location>
</feature>
<dbReference type="EMBL" id="UINC01171044">
    <property type="protein sequence ID" value="SVD75390.1"/>
    <property type="molecule type" value="Genomic_DNA"/>
</dbReference>
<dbReference type="InterPro" id="IPR003835">
    <property type="entry name" value="Glyco_trans_19"/>
</dbReference>
<name>A0A382XX04_9ZZZZ</name>
<accession>A0A382XX04</accession>
<dbReference type="GO" id="GO:0016020">
    <property type="term" value="C:membrane"/>
    <property type="evidence" value="ECO:0007669"/>
    <property type="project" value="GOC"/>
</dbReference>
<sequence>MTALNKISNRPIEFSGIGGEKMKEQGLNSFFPISDLSVIGISEIL</sequence>
<dbReference type="AlphaFoldDB" id="A0A382XX04"/>
<gene>
    <name evidence="1" type="ORF">METZ01_LOCUS428244</name>
</gene>
<dbReference type="GO" id="GO:0008915">
    <property type="term" value="F:lipid-A-disaccharide synthase activity"/>
    <property type="evidence" value="ECO:0007669"/>
    <property type="project" value="InterPro"/>
</dbReference>
<proteinExistence type="predicted"/>
<dbReference type="GO" id="GO:0009245">
    <property type="term" value="P:lipid A biosynthetic process"/>
    <property type="evidence" value="ECO:0007669"/>
    <property type="project" value="InterPro"/>
</dbReference>